<reference evidence="2 3" key="1">
    <citation type="submission" date="2016-11" db="EMBL/GenBank/DDBJ databases">
        <title>Draft Genome Sequences of Nine Cyanobacterial Strains from Diverse Habitats.</title>
        <authorList>
            <person name="Zhu T."/>
            <person name="Hou S."/>
            <person name="Lu X."/>
            <person name="Hess W.R."/>
        </authorList>
    </citation>
    <scope>NUCLEOTIDE SEQUENCE [LARGE SCALE GENOMIC DNA]</scope>
    <source>
        <strain evidence="2 3">NIES-593</strain>
    </source>
</reference>
<sequence length="82" mass="9782">MVVTLGEDFMRWVMDVYHWVLETVLRSDTAQGFEVLPRRWVVERTFGWFNWCRRLSKDYEVLPSTSEAMIQVAMIRILGLDV</sequence>
<evidence type="ECO:0000259" key="1">
    <source>
        <dbReference type="Pfam" id="PF13586"/>
    </source>
</evidence>
<feature type="domain" description="Transposase DDE" evidence="1">
    <location>
        <begin position="30"/>
        <end position="77"/>
    </location>
</feature>
<dbReference type="Pfam" id="PF13586">
    <property type="entry name" value="DDE_Tnp_1_2"/>
    <property type="match status" value="1"/>
</dbReference>
<gene>
    <name evidence="2" type="ORF">NIES593_20680</name>
</gene>
<dbReference type="PANTHER" id="PTHR30007:SF0">
    <property type="entry name" value="TRANSPOSASE"/>
    <property type="match status" value="1"/>
</dbReference>
<dbReference type="RefSeq" id="WP_083602506.1">
    <property type="nucleotide sequence ID" value="NZ_MRCB01000038.1"/>
</dbReference>
<dbReference type="PANTHER" id="PTHR30007">
    <property type="entry name" value="PHP DOMAIN PROTEIN"/>
    <property type="match status" value="1"/>
</dbReference>
<dbReference type="STRING" id="1921803.NIES593_20680"/>
<comment type="caution">
    <text evidence="2">The sequence shown here is derived from an EMBL/GenBank/DDBJ whole genome shotgun (WGS) entry which is preliminary data.</text>
</comment>
<keyword evidence="3" id="KW-1185">Reference proteome</keyword>
<accession>A0A1U7H8V3</accession>
<dbReference type="InterPro" id="IPR025668">
    <property type="entry name" value="Tnp_DDE_dom"/>
</dbReference>
<proteinExistence type="predicted"/>
<dbReference type="EMBL" id="MRCB01000038">
    <property type="protein sequence ID" value="OKH19685.1"/>
    <property type="molecule type" value="Genomic_DNA"/>
</dbReference>
<dbReference type="AlphaFoldDB" id="A0A1U7H8V3"/>
<dbReference type="Proteomes" id="UP000186868">
    <property type="component" value="Unassembled WGS sequence"/>
</dbReference>
<evidence type="ECO:0000313" key="2">
    <source>
        <dbReference type="EMBL" id="OKH19685.1"/>
    </source>
</evidence>
<name>A0A1U7H8V3_9CYAN</name>
<organism evidence="2 3">
    <name type="scientific">Hydrococcus rivularis NIES-593</name>
    <dbReference type="NCBI Taxonomy" id="1921803"/>
    <lineage>
        <taxon>Bacteria</taxon>
        <taxon>Bacillati</taxon>
        <taxon>Cyanobacteriota</taxon>
        <taxon>Cyanophyceae</taxon>
        <taxon>Pleurocapsales</taxon>
        <taxon>Hydrococcaceae</taxon>
        <taxon>Hydrococcus</taxon>
    </lineage>
</organism>
<dbReference type="OrthoDB" id="9809153at2"/>
<evidence type="ECO:0000313" key="3">
    <source>
        <dbReference type="Proteomes" id="UP000186868"/>
    </source>
</evidence>
<protein>
    <submittedName>
        <fullName evidence="2">IS5 family transposase</fullName>
    </submittedName>
</protein>